<dbReference type="GO" id="GO:0005516">
    <property type="term" value="F:calmodulin binding"/>
    <property type="evidence" value="ECO:0007669"/>
    <property type="project" value="UniProtKB-KW"/>
</dbReference>
<dbReference type="Pfam" id="PF13181">
    <property type="entry name" value="TPR_8"/>
    <property type="match status" value="1"/>
</dbReference>
<evidence type="ECO:0000256" key="2">
    <source>
        <dbReference type="ARBA" id="ARBA00022490"/>
    </source>
</evidence>
<keyword evidence="4" id="KW-0112">Calmodulin-binding</keyword>
<keyword evidence="7" id="KW-1185">Reference proteome</keyword>
<dbReference type="SUPFAM" id="SSF48452">
    <property type="entry name" value="TPR-like"/>
    <property type="match status" value="1"/>
</dbReference>
<dbReference type="SMART" id="SM00015">
    <property type="entry name" value="IQ"/>
    <property type="match status" value="3"/>
</dbReference>
<comment type="subcellular location">
    <subcellularLocation>
        <location evidence="1">Cytoplasm</location>
    </subcellularLocation>
</comment>
<dbReference type="GO" id="GO:0051295">
    <property type="term" value="P:establishment of meiotic spindle localization"/>
    <property type="evidence" value="ECO:0007669"/>
    <property type="project" value="TreeGrafter"/>
</dbReference>
<dbReference type="PANTHER" id="PTHR22706:SF1">
    <property type="entry name" value="ASSEMBLY FACTOR FOR SPINDLE MICROTUBULES"/>
    <property type="match status" value="1"/>
</dbReference>
<dbReference type="GO" id="GO:0005737">
    <property type="term" value="C:cytoplasm"/>
    <property type="evidence" value="ECO:0007669"/>
    <property type="project" value="UniProtKB-SubCell"/>
</dbReference>
<evidence type="ECO:0000256" key="5">
    <source>
        <dbReference type="PROSITE-ProRule" id="PRU00339"/>
    </source>
</evidence>
<evidence type="ECO:0000313" key="7">
    <source>
        <dbReference type="Proteomes" id="UP001162131"/>
    </source>
</evidence>
<keyword evidence="3" id="KW-0677">Repeat</keyword>
<sequence length="626" mass="72817">MEKSTKRLSLSAIKEADILSLNKLALEHLKTEEYESSLNYLEQSLLNLKTFKPSQSIDKLSAITYKNLGFFYKKVGKLQEGINWFLKALEIEKKIPNQFLNVAGTYLNICSIFSQLKIHEKALQSALKAIEILQNNYSAEVNIVTTLVIALHNAGVEHEHLFQFGDALECYESGLKLSKEHLGTKNNLTLALKRSLDEVSGQAIPLKNSSKWNKGTFLNTSLNYSLLKDTKKWSLTPKAEKSSLLRNFSQDKSNKRYVIERKSKESQGKILKKVNTDIRNRTFSARCPKNSIKPDVYWNKNRLLNSTIDSKKSVSAKSSISSYSPSLKMAKLRTYILETPKVSIFDFPEEKPREKLKQHEVRSNKIDLINYKEQERTAVIMIQAWWRGVLTRLKFKEKLLMHKLKNAAALEAKAQFELSQIKIKMNDLKRNYDMREKNTHNDIETEKKILEPDYSKKIVKIAPQEVKFKSIEKKKIFESDISKDIEKEKPRERVSKEIEKKIIESDCEATEKKLLHQLKNNRVDEKKKPEGKCIVEAEKKIEDDSHGRKNEIMFQNILKIQSSFRSFLCKQKCKKMIISIKKIQASVRMFLIRRLYRKILSAIIFIQLFVRAKNQKINKTYKRLNN</sequence>
<dbReference type="PROSITE" id="PS50005">
    <property type="entry name" value="TPR"/>
    <property type="match status" value="1"/>
</dbReference>
<dbReference type="SUPFAM" id="SSF52540">
    <property type="entry name" value="P-loop containing nucleoside triphosphate hydrolases"/>
    <property type="match status" value="1"/>
</dbReference>
<gene>
    <name evidence="6" type="ORF">BSTOLATCC_MIC22223</name>
</gene>
<evidence type="ECO:0000256" key="1">
    <source>
        <dbReference type="ARBA" id="ARBA00004496"/>
    </source>
</evidence>
<dbReference type="Gene3D" id="1.25.40.10">
    <property type="entry name" value="Tetratricopeptide repeat domain"/>
    <property type="match status" value="2"/>
</dbReference>
<proteinExistence type="predicted"/>
<comment type="caution">
    <text evidence="6">The sequence shown here is derived from an EMBL/GenBank/DDBJ whole genome shotgun (WGS) entry which is preliminary data.</text>
</comment>
<dbReference type="PROSITE" id="PS50096">
    <property type="entry name" value="IQ"/>
    <property type="match status" value="3"/>
</dbReference>
<dbReference type="InterPro" id="IPR027417">
    <property type="entry name" value="P-loop_NTPase"/>
</dbReference>
<dbReference type="SMART" id="SM00028">
    <property type="entry name" value="TPR"/>
    <property type="match status" value="4"/>
</dbReference>
<dbReference type="AlphaFoldDB" id="A0AAU9IYW2"/>
<dbReference type="GO" id="GO:0000278">
    <property type="term" value="P:mitotic cell cycle"/>
    <property type="evidence" value="ECO:0007669"/>
    <property type="project" value="TreeGrafter"/>
</dbReference>
<dbReference type="EMBL" id="CAJZBQ010000021">
    <property type="protein sequence ID" value="CAG9318863.1"/>
    <property type="molecule type" value="Genomic_DNA"/>
</dbReference>
<dbReference type="InterPro" id="IPR011990">
    <property type="entry name" value="TPR-like_helical_dom_sf"/>
</dbReference>
<dbReference type="PANTHER" id="PTHR22706">
    <property type="entry name" value="ASSEMBLY FACTOR FOR SPINDLE MICROTUBULES"/>
    <property type="match status" value="1"/>
</dbReference>
<dbReference type="InterPro" id="IPR000048">
    <property type="entry name" value="IQ_motif_EF-hand-BS"/>
</dbReference>
<evidence type="ECO:0000256" key="4">
    <source>
        <dbReference type="ARBA" id="ARBA00022860"/>
    </source>
</evidence>
<dbReference type="InterPro" id="IPR051185">
    <property type="entry name" value="ASPM"/>
</dbReference>
<dbReference type="Pfam" id="PF00612">
    <property type="entry name" value="IQ"/>
    <property type="match status" value="3"/>
</dbReference>
<dbReference type="InterPro" id="IPR019734">
    <property type="entry name" value="TPR_rpt"/>
</dbReference>
<dbReference type="GO" id="GO:0000922">
    <property type="term" value="C:spindle pole"/>
    <property type="evidence" value="ECO:0007669"/>
    <property type="project" value="TreeGrafter"/>
</dbReference>
<keyword evidence="5" id="KW-0802">TPR repeat</keyword>
<organism evidence="6 7">
    <name type="scientific">Blepharisma stoltei</name>
    <dbReference type="NCBI Taxonomy" id="1481888"/>
    <lineage>
        <taxon>Eukaryota</taxon>
        <taxon>Sar</taxon>
        <taxon>Alveolata</taxon>
        <taxon>Ciliophora</taxon>
        <taxon>Postciliodesmatophora</taxon>
        <taxon>Heterotrichea</taxon>
        <taxon>Heterotrichida</taxon>
        <taxon>Blepharismidae</taxon>
        <taxon>Blepharisma</taxon>
    </lineage>
</organism>
<evidence type="ECO:0000256" key="3">
    <source>
        <dbReference type="ARBA" id="ARBA00022737"/>
    </source>
</evidence>
<dbReference type="Proteomes" id="UP001162131">
    <property type="component" value="Unassembled WGS sequence"/>
</dbReference>
<feature type="repeat" description="TPR" evidence="5">
    <location>
        <begin position="62"/>
        <end position="95"/>
    </location>
</feature>
<accession>A0AAU9IYW2</accession>
<name>A0AAU9IYW2_9CILI</name>
<dbReference type="GO" id="GO:0007051">
    <property type="term" value="P:spindle organization"/>
    <property type="evidence" value="ECO:0007669"/>
    <property type="project" value="TreeGrafter"/>
</dbReference>
<reference evidence="6" key="1">
    <citation type="submission" date="2021-09" db="EMBL/GenBank/DDBJ databases">
        <authorList>
            <consortium name="AG Swart"/>
            <person name="Singh M."/>
            <person name="Singh A."/>
            <person name="Seah K."/>
            <person name="Emmerich C."/>
        </authorList>
    </citation>
    <scope>NUCLEOTIDE SEQUENCE</scope>
    <source>
        <strain evidence="6">ATCC30299</strain>
    </source>
</reference>
<evidence type="ECO:0000313" key="6">
    <source>
        <dbReference type="EMBL" id="CAG9318863.1"/>
    </source>
</evidence>
<keyword evidence="2" id="KW-0963">Cytoplasm</keyword>
<protein>
    <submittedName>
        <fullName evidence="6">Uncharacterized protein</fullName>
    </submittedName>
</protein>